<sequence>MSISTISTESISTKSLSTNTSEKKCSPDYNKGQKVECLVVDSGPLIKGTSIRSFAEKLYTVPEVISEIRDKRSRDFLNQISFDIQVKVPSDEALKEGSLSAVDLRVLALTYMLEVEANGTERLRKEPVKSRTQLGGDNKNSTKDPKTKSEEKRIIVDQQIDEANLVSNLEHLQLQDTLVEAPSSERDESDLVMGDDGVTVESDTEKNDNNFNKIKNSDQTSKNQKTNDSLEVLGRQVDYDDDDIGWITPDNIDEYQAKEQKFVFNLKKDDENMKIACMTTDYSMQDQKGEELGSSMPRVITTNMEKQFCPNCGNATLIRTSTSTDANGNVIYYLKKNFQYNLRGSKYSIPNPKSSRHVKNLILREDQKEYQKALKDQRRQKEIDIFDPDYIPRLLIGSNLSKSNTPVIGYGRRNPNEARRGKNKGRKKR</sequence>
<protein>
    <recommendedName>
        <fullName evidence="7">20S-pre-rRNA D-site endonuclease NOB1</fullName>
    </recommendedName>
</protein>
<feature type="region of interest" description="Disordered" evidence="8">
    <location>
        <begin position="122"/>
        <end position="152"/>
    </location>
</feature>
<dbReference type="InterPro" id="IPR033411">
    <property type="entry name" value="Ribonuclease_PIN"/>
</dbReference>
<comment type="caution">
    <text evidence="11">The sequence shown here is derived from an EMBL/GenBank/DDBJ whole genome shotgun (WGS) entry which is preliminary data.</text>
</comment>
<dbReference type="GO" id="GO:0030490">
    <property type="term" value="P:maturation of SSU-rRNA"/>
    <property type="evidence" value="ECO:0007669"/>
    <property type="project" value="TreeGrafter"/>
</dbReference>
<organism evidence="11 12">
    <name type="scientific">Funneliformis caledonium</name>
    <dbReference type="NCBI Taxonomy" id="1117310"/>
    <lineage>
        <taxon>Eukaryota</taxon>
        <taxon>Fungi</taxon>
        <taxon>Fungi incertae sedis</taxon>
        <taxon>Mucoromycota</taxon>
        <taxon>Glomeromycotina</taxon>
        <taxon>Glomeromycetes</taxon>
        <taxon>Glomerales</taxon>
        <taxon>Glomeraceae</taxon>
        <taxon>Funneliformis</taxon>
    </lineage>
</organism>
<keyword evidence="12" id="KW-1185">Reference proteome</keyword>
<feature type="compositionally biased region" description="Polar residues" evidence="8">
    <location>
        <begin position="130"/>
        <end position="139"/>
    </location>
</feature>
<evidence type="ECO:0000256" key="8">
    <source>
        <dbReference type="SAM" id="MobiDB-lite"/>
    </source>
</evidence>
<keyword evidence="5 7" id="KW-0862">Zinc</keyword>
<dbReference type="CDD" id="cd09876">
    <property type="entry name" value="PIN_Nob1-like"/>
    <property type="match status" value="1"/>
</dbReference>
<dbReference type="GO" id="GO:0005737">
    <property type="term" value="C:cytoplasm"/>
    <property type="evidence" value="ECO:0007669"/>
    <property type="project" value="UniProtKB-ARBA"/>
</dbReference>
<gene>
    <name evidence="11" type="ORF">FCALED_LOCUS2243</name>
</gene>
<evidence type="ECO:0000256" key="5">
    <source>
        <dbReference type="ARBA" id="ARBA00022833"/>
    </source>
</evidence>
<accession>A0A9N8Z626</accession>
<dbReference type="AlphaFoldDB" id="A0A9N8Z626"/>
<dbReference type="Proteomes" id="UP000789570">
    <property type="component" value="Unassembled WGS sequence"/>
</dbReference>
<dbReference type="InterPro" id="IPR014881">
    <property type="entry name" value="NOB1_Zn-bd"/>
</dbReference>
<feature type="compositionally biased region" description="Low complexity" evidence="8">
    <location>
        <begin position="1"/>
        <end position="18"/>
    </location>
</feature>
<evidence type="ECO:0000256" key="1">
    <source>
        <dbReference type="ARBA" id="ARBA00005858"/>
    </source>
</evidence>
<dbReference type="EMBL" id="CAJVPQ010000329">
    <property type="protein sequence ID" value="CAG8471437.1"/>
    <property type="molecule type" value="Genomic_DNA"/>
</dbReference>
<reference evidence="11" key="1">
    <citation type="submission" date="2021-06" db="EMBL/GenBank/DDBJ databases">
        <authorList>
            <person name="Kallberg Y."/>
            <person name="Tangrot J."/>
            <person name="Rosling A."/>
        </authorList>
    </citation>
    <scope>NUCLEOTIDE SEQUENCE</scope>
    <source>
        <strain evidence="11">UK204</strain>
    </source>
</reference>
<comment type="similarity">
    <text evidence="1 7">Belongs to the NOB1 family.</text>
</comment>
<dbReference type="GO" id="GO:0004521">
    <property type="term" value="F:RNA endonuclease activity"/>
    <property type="evidence" value="ECO:0007669"/>
    <property type="project" value="UniProtKB-UniRule"/>
</dbReference>
<dbReference type="Gene3D" id="3.40.50.1010">
    <property type="entry name" value="5'-nuclease"/>
    <property type="match status" value="1"/>
</dbReference>
<feature type="region of interest" description="Disordered" evidence="8">
    <location>
        <begin position="1"/>
        <end position="29"/>
    </location>
</feature>
<evidence type="ECO:0000256" key="7">
    <source>
        <dbReference type="PIRNR" id="PIRNR037125"/>
    </source>
</evidence>
<evidence type="ECO:0000256" key="2">
    <source>
        <dbReference type="ARBA" id="ARBA00022722"/>
    </source>
</evidence>
<evidence type="ECO:0000259" key="9">
    <source>
        <dbReference type="Pfam" id="PF08772"/>
    </source>
</evidence>
<evidence type="ECO:0000313" key="11">
    <source>
        <dbReference type="EMBL" id="CAG8471437.1"/>
    </source>
</evidence>
<evidence type="ECO:0000313" key="12">
    <source>
        <dbReference type="Proteomes" id="UP000789570"/>
    </source>
</evidence>
<evidence type="ECO:0000256" key="4">
    <source>
        <dbReference type="ARBA" id="ARBA00022801"/>
    </source>
</evidence>
<evidence type="ECO:0000259" key="10">
    <source>
        <dbReference type="Pfam" id="PF17146"/>
    </source>
</evidence>
<dbReference type="OrthoDB" id="446759at2759"/>
<proteinExistence type="inferred from homology"/>
<keyword evidence="2" id="KW-0540">Nuclease</keyword>
<dbReference type="Pfam" id="PF08772">
    <property type="entry name" value="Zn_ribbon_NOB1"/>
    <property type="match status" value="1"/>
</dbReference>
<dbReference type="Pfam" id="PF17146">
    <property type="entry name" value="PIN_6"/>
    <property type="match status" value="1"/>
</dbReference>
<dbReference type="GO" id="GO:0046872">
    <property type="term" value="F:metal ion binding"/>
    <property type="evidence" value="ECO:0007669"/>
    <property type="project" value="UniProtKB-UniRule"/>
</dbReference>
<evidence type="ECO:0000256" key="3">
    <source>
        <dbReference type="ARBA" id="ARBA00022723"/>
    </source>
</evidence>
<dbReference type="InterPro" id="IPR017117">
    <property type="entry name" value="Nob1_euk"/>
</dbReference>
<dbReference type="PANTHER" id="PTHR12814">
    <property type="entry name" value="RNA-BINDING PROTEIN NOB1"/>
    <property type="match status" value="1"/>
</dbReference>
<keyword evidence="6 7" id="KW-0539">Nucleus</keyword>
<keyword evidence="3 7" id="KW-0479">Metal-binding</keyword>
<dbReference type="SUPFAM" id="SSF144206">
    <property type="entry name" value="NOB1 zinc finger-like"/>
    <property type="match status" value="1"/>
</dbReference>
<dbReference type="Gene3D" id="6.20.210.10">
    <property type="entry name" value="Nin one binding (NOB1), Zn-ribbon-like"/>
    <property type="match status" value="1"/>
</dbReference>
<dbReference type="GO" id="GO:0016787">
    <property type="term" value="F:hydrolase activity"/>
    <property type="evidence" value="ECO:0007669"/>
    <property type="project" value="UniProtKB-KW"/>
</dbReference>
<feature type="compositionally biased region" description="Polar residues" evidence="8">
    <location>
        <begin position="209"/>
        <end position="229"/>
    </location>
</feature>
<dbReference type="PANTHER" id="PTHR12814:SF2">
    <property type="entry name" value="RNA-BINDING PROTEIN NOB1"/>
    <property type="match status" value="1"/>
</dbReference>
<evidence type="ECO:0000256" key="6">
    <source>
        <dbReference type="ARBA" id="ARBA00023242"/>
    </source>
</evidence>
<feature type="region of interest" description="Disordered" evidence="8">
    <location>
        <begin position="180"/>
        <end position="229"/>
    </location>
</feature>
<dbReference type="PIRSF" id="PIRSF037125">
    <property type="entry name" value="D-site_20S_pre-rRNA_nuclease"/>
    <property type="match status" value="1"/>
</dbReference>
<feature type="compositionally biased region" description="Basic and acidic residues" evidence="8">
    <location>
        <begin position="140"/>
        <end position="152"/>
    </location>
</feature>
<dbReference type="InterPro" id="IPR036283">
    <property type="entry name" value="NOB1_Zf-like_sf"/>
</dbReference>
<feature type="region of interest" description="Disordered" evidence="8">
    <location>
        <begin position="405"/>
        <end position="429"/>
    </location>
</feature>
<dbReference type="InterPro" id="IPR039907">
    <property type="entry name" value="NOB1"/>
</dbReference>
<name>A0A9N8Z626_9GLOM</name>
<feature type="domain" description="Ribonuclease PIN" evidence="10">
    <location>
        <begin position="38"/>
        <end position="113"/>
    </location>
</feature>
<dbReference type="GO" id="GO:0005730">
    <property type="term" value="C:nucleolus"/>
    <property type="evidence" value="ECO:0007669"/>
    <property type="project" value="UniProtKB-SubCell"/>
</dbReference>
<keyword evidence="4" id="KW-0378">Hydrolase</keyword>
<comment type="subcellular location">
    <subcellularLocation>
        <location evidence="7">Nucleus</location>
        <location evidence="7">Nucleolus</location>
    </subcellularLocation>
</comment>
<feature type="domain" description="Nin one binding (NOB1) Zn-ribbon-like" evidence="9">
    <location>
        <begin position="300"/>
        <end position="354"/>
    </location>
</feature>
<dbReference type="FunFam" id="3.40.50.1010:FF:000020">
    <property type="entry name" value="20S-pre-rRNA D-site endonuclease NOB1"/>
    <property type="match status" value="1"/>
</dbReference>
<dbReference type="GO" id="GO:0030688">
    <property type="term" value="C:preribosome, small subunit precursor"/>
    <property type="evidence" value="ECO:0007669"/>
    <property type="project" value="TreeGrafter"/>
</dbReference>
<comment type="function">
    <text evidence="7">Required for the synthesis of 40S ribosome subunits. Has a role in processing 20S pre-rRNA into the mature 18S rRNA, where it is required for cleavage at the 3' end of the mature 18S rRNA (D-site). Accompanies the 20S pre-rRNA from the nucleus to the cytoplasm.</text>
</comment>